<dbReference type="Gene3D" id="2.40.30.10">
    <property type="entry name" value="Translation factors"/>
    <property type="match status" value="1"/>
</dbReference>
<dbReference type="eggNOG" id="COG3276">
    <property type="taxonomic scope" value="Bacteria"/>
</dbReference>
<keyword evidence="10" id="KW-1185">Reference proteome</keyword>
<dbReference type="OrthoDB" id="9803139at2"/>
<dbReference type="InterPro" id="IPR036390">
    <property type="entry name" value="WH_DNA-bd_sf"/>
</dbReference>
<comment type="caution">
    <text evidence="9">The sequence shown here is derived from an EMBL/GenBank/DDBJ whole genome shotgun (WGS) entry which is preliminary data.</text>
</comment>
<dbReference type="EMBL" id="JGYG01000010">
    <property type="protein sequence ID" value="KFI27639.1"/>
    <property type="molecule type" value="Genomic_DNA"/>
</dbReference>
<evidence type="ECO:0000256" key="7">
    <source>
        <dbReference type="ARBA" id="ARBA00025526"/>
    </source>
</evidence>
<dbReference type="Pfam" id="PF09106">
    <property type="entry name" value="WHD_2nd_SelB"/>
    <property type="match status" value="1"/>
</dbReference>
<keyword evidence="3" id="KW-0963">Cytoplasm</keyword>
<dbReference type="Pfam" id="PF25461">
    <property type="entry name" value="Beta-barrel_SelB"/>
    <property type="match status" value="1"/>
</dbReference>
<sequence length="640" mass="68693">MIVGTAGHIDHGKTALVRALTGVDTDRLKEEKARGITIDLGFAYADLGAGVTGFVDVPGHERFVHTMVAGAGGIDMALLVIAADDGIMPQTREHLAILDLLGIRRGIVAISKCDMVVEPLLKARREEITNLLAPTGLAGAPILAVSALTGKGMETLRHALILAEAETQMRAESGLFRMTVDRSFTLTGAGTVVTGTVVSGRVAPGDTVTISPSGLSGRVRGIHAQSRAATAGRAGQRCAVNISGDGISRDAIHRGDMLVDPALHAPTQRIDARLRVLGEEPKPLGTWFPARFHSGAAEADARIIPLDGPLRPGGSGLCQIVLDRPVAATVGDSFILRDVSARRTIGGGRLLDLRAPQRRRSTPERLALIRAAEAADPLAAMLLAEPGVVAAEPFFRDRALLPAAVEAPTIGSGETRVLMRRERLEALASGLIETLGAWHAENPEAQGMGRERLRLALPVRLPKEPFLAFLRTEAEAGRIVQDGAFLRLPGHEIRLDPADADLLERFLPELTGPARFRPPRVRDLAAQFGLDEREVRRVLKLGQKTGRVDQVAHDHFFTRETVAEMVAIARDVAATSPDGFAAAAFRDRMDNGRKVAIQILDFFDRHGVTLRRGDLRRINPHRLDLFGPLPMDPQSPGCVS</sequence>
<reference evidence="9 10" key="1">
    <citation type="submission" date="2014-03" db="EMBL/GenBank/DDBJ databases">
        <title>Genome of Haematobacter massiliensis CCUG 47968.</title>
        <authorList>
            <person name="Wang D."/>
            <person name="Wang G."/>
        </authorList>
    </citation>
    <scope>NUCLEOTIDE SEQUENCE [LARGE SCALE GENOMIC DNA]</scope>
    <source>
        <strain evidence="9 10">CCUG 47968</strain>
    </source>
</reference>
<dbReference type="Proteomes" id="UP000028826">
    <property type="component" value="Unassembled WGS sequence"/>
</dbReference>
<dbReference type="SUPFAM" id="SSF52540">
    <property type="entry name" value="P-loop containing nucleoside triphosphate hydrolases"/>
    <property type="match status" value="1"/>
</dbReference>
<dbReference type="SUPFAM" id="SSF46785">
    <property type="entry name" value="Winged helix' DNA-binding domain"/>
    <property type="match status" value="3"/>
</dbReference>
<proteinExistence type="predicted"/>
<keyword evidence="5" id="KW-0648">Protein biosynthesis</keyword>
<dbReference type="Gene3D" id="3.40.50.300">
    <property type="entry name" value="P-loop containing nucleotide triphosphate hydrolases"/>
    <property type="match status" value="1"/>
</dbReference>
<dbReference type="NCBIfam" id="TIGR00475">
    <property type="entry name" value="selB"/>
    <property type="match status" value="1"/>
</dbReference>
<dbReference type="AlphaFoldDB" id="A0A086Y039"/>
<dbReference type="PANTHER" id="PTHR43721:SF22">
    <property type="entry name" value="ELONGATION FACTOR TU, MITOCHONDRIAL"/>
    <property type="match status" value="1"/>
</dbReference>
<name>A0A086Y039_9RHOB</name>
<keyword evidence="9" id="KW-0251">Elongation factor</keyword>
<accession>A0A086Y039</accession>
<gene>
    <name evidence="9" type="ORF">CN97_00055</name>
</gene>
<evidence type="ECO:0000256" key="2">
    <source>
        <dbReference type="ARBA" id="ARBA00015953"/>
    </source>
</evidence>
<dbReference type="InterPro" id="IPR015191">
    <property type="entry name" value="SelB_WHD4"/>
</dbReference>
<evidence type="ECO:0000256" key="1">
    <source>
        <dbReference type="ARBA" id="ARBA00004496"/>
    </source>
</evidence>
<dbReference type="GO" id="GO:0005525">
    <property type="term" value="F:GTP binding"/>
    <property type="evidence" value="ECO:0007669"/>
    <property type="project" value="UniProtKB-KW"/>
</dbReference>
<dbReference type="SUPFAM" id="SSF50465">
    <property type="entry name" value="EF-Tu/eEF-1alpha/eIF2-gamma C-terminal domain"/>
    <property type="match status" value="1"/>
</dbReference>
<dbReference type="CDD" id="cd15491">
    <property type="entry name" value="selB_III"/>
    <property type="match status" value="1"/>
</dbReference>
<dbReference type="PANTHER" id="PTHR43721">
    <property type="entry name" value="ELONGATION FACTOR TU-RELATED"/>
    <property type="match status" value="1"/>
</dbReference>
<evidence type="ECO:0000313" key="10">
    <source>
        <dbReference type="Proteomes" id="UP000028826"/>
    </source>
</evidence>
<evidence type="ECO:0000256" key="5">
    <source>
        <dbReference type="ARBA" id="ARBA00022917"/>
    </source>
</evidence>
<protein>
    <recommendedName>
        <fullName evidence="2">Selenocysteine-specific elongation factor</fullName>
    </recommendedName>
    <alternativeName>
        <fullName evidence="8">SelB translation factor</fullName>
    </alternativeName>
</protein>
<keyword evidence="4" id="KW-0547">Nucleotide-binding</keyword>
<evidence type="ECO:0000256" key="6">
    <source>
        <dbReference type="ARBA" id="ARBA00023134"/>
    </source>
</evidence>
<dbReference type="GO" id="GO:0004020">
    <property type="term" value="F:adenylylsulfate kinase activity"/>
    <property type="evidence" value="ECO:0007669"/>
    <property type="project" value="UniProtKB-EC"/>
</dbReference>
<dbReference type="Gene3D" id="1.10.10.10">
    <property type="entry name" value="Winged helix-like DNA-binding domain superfamily/Winged helix DNA-binding domain"/>
    <property type="match status" value="3"/>
</dbReference>
<keyword evidence="6" id="KW-0342">GTP-binding</keyword>
<evidence type="ECO:0000256" key="4">
    <source>
        <dbReference type="ARBA" id="ARBA00022741"/>
    </source>
</evidence>
<dbReference type="InterPro" id="IPR036388">
    <property type="entry name" value="WH-like_DNA-bd_sf"/>
</dbReference>
<dbReference type="InterPro" id="IPR027417">
    <property type="entry name" value="P-loop_NTPase"/>
</dbReference>
<dbReference type="PROSITE" id="PS51722">
    <property type="entry name" value="G_TR_2"/>
    <property type="match status" value="1"/>
</dbReference>
<dbReference type="STRING" id="195105.CN97_00055"/>
<dbReference type="CDD" id="cd04171">
    <property type="entry name" value="SelB"/>
    <property type="match status" value="1"/>
</dbReference>
<evidence type="ECO:0000313" key="9">
    <source>
        <dbReference type="EMBL" id="KFI27639.1"/>
    </source>
</evidence>
<dbReference type="InterPro" id="IPR004161">
    <property type="entry name" value="EFTu-like_2"/>
</dbReference>
<dbReference type="GO" id="GO:0005737">
    <property type="term" value="C:cytoplasm"/>
    <property type="evidence" value="ECO:0007669"/>
    <property type="project" value="UniProtKB-SubCell"/>
</dbReference>
<dbReference type="InterPro" id="IPR000795">
    <property type="entry name" value="T_Tr_GTP-bd_dom"/>
</dbReference>
<dbReference type="GO" id="GO:0003924">
    <property type="term" value="F:GTPase activity"/>
    <property type="evidence" value="ECO:0007669"/>
    <property type="project" value="InterPro"/>
</dbReference>
<dbReference type="SUPFAM" id="SSF50447">
    <property type="entry name" value="Translation proteins"/>
    <property type="match status" value="1"/>
</dbReference>
<dbReference type="InterPro" id="IPR009000">
    <property type="entry name" value="Transl_B-barrel_sf"/>
</dbReference>
<organism evidence="9 10">
    <name type="scientific">Haematobacter massiliensis</name>
    <dbReference type="NCBI Taxonomy" id="195105"/>
    <lineage>
        <taxon>Bacteria</taxon>
        <taxon>Pseudomonadati</taxon>
        <taxon>Pseudomonadota</taxon>
        <taxon>Alphaproteobacteria</taxon>
        <taxon>Rhodobacterales</taxon>
        <taxon>Paracoccaceae</taxon>
        <taxon>Haematobacter</taxon>
    </lineage>
</organism>
<evidence type="ECO:0000256" key="3">
    <source>
        <dbReference type="ARBA" id="ARBA00022490"/>
    </source>
</evidence>
<comment type="function">
    <text evidence="7">Translation factor necessary for the incorporation of selenocysteine into proteins. It probably replaces EF-Tu for the insertion of selenocysteine directed by the UGA codon. SelB binds GTP and GDP.</text>
</comment>
<dbReference type="InterPro" id="IPR015190">
    <property type="entry name" value="Elong_fac_SelB-wing-hlx_typ-2"/>
</dbReference>
<dbReference type="InterPro" id="IPR004535">
    <property type="entry name" value="Transl_elong_SelB"/>
</dbReference>
<dbReference type="InterPro" id="IPR009001">
    <property type="entry name" value="Transl_elong_EF1A/Init_IF2_C"/>
</dbReference>
<evidence type="ECO:0000256" key="8">
    <source>
        <dbReference type="ARBA" id="ARBA00031615"/>
    </source>
</evidence>
<dbReference type="Pfam" id="PF09107">
    <property type="entry name" value="WHD_3rd_SelB"/>
    <property type="match status" value="1"/>
</dbReference>
<dbReference type="InterPro" id="IPR057335">
    <property type="entry name" value="Beta-barrel_SelB"/>
</dbReference>
<comment type="subcellular location">
    <subcellularLocation>
        <location evidence="1">Cytoplasm</location>
    </subcellularLocation>
</comment>
<dbReference type="InterPro" id="IPR050055">
    <property type="entry name" value="EF-Tu_GTPase"/>
</dbReference>
<dbReference type="Pfam" id="PF00009">
    <property type="entry name" value="GTP_EFTU"/>
    <property type="match status" value="1"/>
</dbReference>
<dbReference type="GO" id="GO:0003723">
    <property type="term" value="F:RNA binding"/>
    <property type="evidence" value="ECO:0007669"/>
    <property type="project" value="InterPro"/>
</dbReference>
<dbReference type="GO" id="GO:0001514">
    <property type="term" value="P:selenocysteine incorporation"/>
    <property type="evidence" value="ECO:0007669"/>
    <property type="project" value="InterPro"/>
</dbReference>
<dbReference type="Pfam" id="PF03144">
    <property type="entry name" value="GTP_EFTU_D2"/>
    <property type="match status" value="1"/>
</dbReference>
<dbReference type="RefSeq" id="WP_035712722.1">
    <property type="nucleotide sequence ID" value="NZ_CAMIFG010000028.1"/>
</dbReference>
<dbReference type="GO" id="GO:0003746">
    <property type="term" value="F:translation elongation factor activity"/>
    <property type="evidence" value="ECO:0007669"/>
    <property type="project" value="UniProtKB-KW"/>
</dbReference>